<sequence>MWILGLDYTVIPDSRMGASEYAFFLFPLEVLFAMLIVARCNPRRVNRKSRIGAVAIFAALVAIYVAVLIGVAKLVFLPGLFEILFFPVMSLLYLLFASSFVFFVHRLYDVSYSEAIVITSMGYGLQHLAYTLSASVTVLLTNGQLISDNGVAMLIARECVVVATYVAAYIWLSPRFHIHIDAIKQSKRWIALSIIVLIFAIVFNMVLTTENRVTVLPLSVDITFRLLDFLCTLLGMVVLLLVSTQDRLINEIDMLMHLNEAKMQHYDMSLENMELVNAKFHDVRKSLASVRATILQLEESQELAKALNIPPESVASMRDLENAIKVYDSIYHTGNELIDAVLTEKSLYCSSRGIAFNAIVDGKSFGFLSPSQVAAIFGNIIDNAIEAVENAKLDQSQRVIELNAQARNGYAVVESSNYYVDKITILQATGLPVSTKTDKRFHGYGMKSLAAVTQEYGGKISVSDDNDKHIFEIRIVLPIPAGFAHDNQEDNN</sequence>
<dbReference type="EMBL" id="RXLP01000021">
    <property type="protein sequence ID" value="TCD54045.1"/>
    <property type="molecule type" value="Genomic_DNA"/>
</dbReference>
<keyword evidence="1" id="KW-0812">Transmembrane</keyword>
<feature type="transmembrane region" description="Helical" evidence="1">
    <location>
        <begin position="52"/>
        <end position="77"/>
    </location>
</feature>
<evidence type="ECO:0000313" key="4">
    <source>
        <dbReference type="Proteomes" id="UP000291289"/>
    </source>
</evidence>
<feature type="transmembrane region" description="Helical" evidence="1">
    <location>
        <begin position="222"/>
        <end position="242"/>
    </location>
</feature>
<feature type="transmembrane region" description="Helical" evidence="1">
    <location>
        <begin position="21"/>
        <end position="40"/>
    </location>
</feature>
<keyword evidence="4" id="KW-1185">Reference proteome</keyword>
<feature type="transmembrane region" description="Helical" evidence="1">
    <location>
        <begin position="116"/>
        <end position="139"/>
    </location>
</feature>
<protein>
    <submittedName>
        <fullName evidence="3">GHKL domain-containing protein</fullName>
    </submittedName>
</protein>
<keyword evidence="1" id="KW-1133">Transmembrane helix</keyword>
<dbReference type="InterPro" id="IPR032834">
    <property type="entry name" value="NatK-like_C"/>
</dbReference>
<dbReference type="RefSeq" id="WP_131284299.1">
    <property type="nucleotide sequence ID" value="NZ_RXLP01000021.1"/>
</dbReference>
<dbReference type="SUPFAM" id="SSF55874">
    <property type="entry name" value="ATPase domain of HSP90 chaperone/DNA topoisomerase II/histidine kinase"/>
    <property type="match status" value="1"/>
</dbReference>
<reference evidence="3 4" key="1">
    <citation type="submission" date="2018-12" db="EMBL/GenBank/DDBJ databases">
        <title>Alloscrdovia theropitheci sp. nov: a novel taxon from the feces of the bleeding-herat monkey (Theropithecus geleda).</title>
        <authorList>
            <person name="Modesto M."/>
        </authorList>
    </citation>
    <scope>NUCLEOTIDE SEQUENCE [LARGE SCALE GENOMIC DNA]</scope>
    <source>
        <strain evidence="3 4">GLDI4/2</strain>
    </source>
</reference>
<dbReference type="AlphaFoldDB" id="A0A4R0QSE2"/>
<organism evidence="3 4">
    <name type="scientific">Alloscardovia theropitheci</name>
    <dbReference type="NCBI Taxonomy" id="2496842"/>
    <lineage>
        <taxon>Bacteria</taxon>
        <taxon>Bacillati</taxon>
        <taxon>Actinomycetota</taxon>
        <taxon>Actinomycetes</taxon>
        <taxon>Bifidobacteriales</taxon>
        <taxon>Bifidobacteriaceae</taxon>
        <taxon>Alloscardovia</taxon>
    </lineage>
</organism>
<keyword evidence="1" id="KW-0472">Membrane</keyword>
<dbReference type="Pfam" id="PF14501">
    <property type="entry name" value="HATPase_c_5"/>
    <property type="match status" value="1"/>
</dbReference>
<name>A0A4R0QSE2_9BIFI</name>
<feature type="domain" description="Sensor histidine kinase NatK-like C-terminal" evidence="2">
    <location>
        <begin position="371"/>
        <end position="475"/>
    </location>
</feature>
<dbReference type="Proteomes" id="UP000291289">
    <property type="component" value="Unassembled WGS sequence"/>
</dbReference>
<evidence type="ECO:0000256" key="1">
    <source>
        <dbReference type="SAM" id="Phobius"/>
    </source>
</evidence>
<dbReference type="InterPro" id="IPR036890">
    <property type="entry name" value="HATPase_C_sf"/>
</dbReference>
<feature type="transmembrane region" description="Helical" evidence="1">
    <location>
        <begin position="83"/>
        <end position="104"/>
    </location>
</feature>
<evidence type="ECO:0000259" key="2">
    <source>
        <dbReference type="Pfam" id="PF14501"/>
    </source>
</evidence>
<accession>A0A4R0QSE2</accession>
<comment type="caution">
    <text evidence="3">The sequence shown here is derived from an EMBL/GenBank/DDBJ whole genome shotgun (WGS) entry which is preliminary data.</text>
</comment>
<gene>
    <name evidence="3" type="ORF">EJ419_05130</name>
</gene>
<proteinExistence type="predicted"/>
<dbReference type="Gene3D" id="3.30.565.10">
    <property type="entry name" value="Histidine kinase-like ATPase, C-terminal domain"/>
    <property type="match status" value="1"/>
</dbReference>
<evidence type="ECO:0000313" key="3">
    <source>
        <dbReference type="EMBL" id="TCD54045.1"/>
    </source>
</evidence>
<dbReference type="OrthoDB" id="3242681at2"/>
<feature type="transmembrane region" description="Helical" evidence="1">
    <location>
        <begin position="151"/>
        <end position="172"/>
    </location>
</feature>
<feature type="transmembrane region" description="Helical" evidence="1">
    <location>
        <begin position="188"/>
        <end position="207"/>
    </location>
</feature>
<dbReference type="CDD" id="cd16935">
    <property type="entry name" value="HATPase_AgrC-ComD-like"/>
    <property type="match status" value="1"/>
</dbReference>